<protein>
    <recommendedName>
        <fullName evidence="3">Integrase zinc-binding domain-containing protein</fullName>
    </recommendedName>
</protein>
<gene>
    <name evidence="1" type="ORF">OXX778_LOCUS5805</name>
</gene>
<name>A0A813RZH1_9BILA</name>
<accession>A0A813RZH1</accession>
<evidence type="ECO:0000313" key="2">
    <source>
        <dbReference type="Proteomes" id="UP000663879"/>
    </source>
</evidence>
<proteinExistence type="predicted"/>
<reference evidence="1" key="1">
    <citation type="submission" date="2021-02" db="EMBL/GenBank/DDBJ databases">
        <authorList>
            <person name="Nowell W R."/>
        </authorList>
    </citation>
    <scope>NUCLEOTIDE SEQUENCE</scope>
    <source>
        <strain evidence="1">Ploen Becks lab</strain>
    </source>
</reference>
<sequence>MATNENVDSGLVEADINRIHKEKFYESLERLSIERVENELLNPEKKKRKTNTFIKLDEYNELLRTIEQAKAKTGTKSKSEYNILRNYDVVLIGETKKVIKKRESENDNIRFLVPNEHLVDTIYRIHEQVGHKSRDVMLPACKKNHINLTVEMINSFNNTCQQCVLNKKRNKTTGLVVKPINFKYSILF</sequence>
<evidence type="ECO:0000313" key="1">
    <source>
        <dbReference type="EMBL" id="CAF0787738.1"/>
    </source>
</evidence>
<dbReference type="OrthoDB" id="6687865at2759"/>
<keyword evidence="2" id="KW-1185">Reference proteome</keyword>
<comment type="caution">
    <text evidence="1">The sequence shown here is derived from an EMBL/GenBank/DDBJ whole genome shotgun (WGS) entry which is preliminary data.</text>
</comment>
<dbReference type="EMBL" id="CAJNOC010000652">
    <property type="protein sequence ID" value="CAF0787738.1"/>
    <property type="molecule type" value="Genomic_DNA"/>
</dbReference>
<evidence type="ECO:0008006" key="3">
    <source>
        <dbReference type="Google" id="ProtNLM"/>
    </source>
</evidence>
<organism evidence="1 2">
    <name type="scientific">Brachionus calyciflorus</name>
    <dbReference type="NCBI Taxonomy" id="104777"/>
    <lineage>
        <taxon>Eukaryota</taxon>
        <taxon>Metazoa</taxon>
        <taxon>Spiralia</taxon>
        <taxon>Gnathifera</taxon>
        <taxon>Rotifera</taxon>
        <taxon>Eurotatoria</taxon>
        <taxon>Monogononta</taxon>
        <taxon>Pseudotrocha</taxon>
        <taxon>Ploima</taxon>
        <taxon>Brachionidae</taxon>
        <taxon>Brachionus</taxon>
    </lineage>
</organism>
<dbReference type="Proteomes" id="UP000663879">
    <property type="component" value="Unassembled WGS sequence"/>
</dbReference>
<dbReference type="AlphaFoldDB" id="A0A813RZH1"/>